<keyword evidence="4" id="KW-1185">Reference proteome</keyword>
<organism evidence="3 4">
    <name type="scientific">Chitinophaga silvisoli</name>
    <dbReference type="NCBI Taxonomy" id="2291814"/>
    <lineage>
        <taxon>Bacteria</taxon>
        <taxon>Pseudomonadati</taxon>
        <taxon>Bacteroidota</taxon>
        <taxon>Chitinophagia</taxon>
        <taxon>Chitinophagales</taxon>
        <taxon>Chitinophagaceae</taxon>
        <taxon>Chitinophaga</taxon>
    </lineage>
</organism>
<dbReference type="PANTHER" id="PTHR42767">
    <property type="entry name" value="ENDO-BETA-1,6-GALACTANASE"/>
    <property type="match status" value="1"/>
</dbReference>
<keyword evidence="3" id="KW-0326">Glycosidase</keyword>
<dbReference type="Gene3D" id="3.20.20.80">
    <property type="entry name" value="Glycosidases"/>
    <property type="match status" value="1"/>
</dbReference>
<dbReference type="Gene3D" id="2.60.40.1180">
    <property type="entry name" value="Golgi alpha-mannosidase II"/>
    <property type="match status" value="1"/>
</dbReference>
<dbReference type="InterPro" id="IPR013780">
    <property type="entry name" value="Glyco_hydro_b"/>
</dbReference>
<keyword evidence="1" id="KW-0732">Signal</keyword>
<dbReference type="SUPFAM" id="SSF51445">
    <property type="entry name" value="(Trans)glycosidases"/>
    <property type="match status" value="1"/>
</dbReference>
<gene>
    <name evidence="3" type="ORF">DXN04_17245</name>
</gene>
<feature type="signal peptide" evidence="1">
    <location>
        <begin position="1"/>
        <end position="17"/>
    </location>
</feature>
<protein>
    <submittedName>
        <fullName evidence="3">Beta-glycosidase</fullName>
    </submittedName>
</protein>
<dbReference type="OrthoDB" id="9806701at2"/>
<feature type="domain" description="Endo-beta-1,6-galactanase-like" evidence="2">
    <location>
        <begin position="22"/>
        <end position="371"/>
    </location>
</feature>
<dbReference type="InterPro" id="IPR039514">
    <property type="entry name" value="6GAL-like"/>
</dbReference>
<dbReference type="Proteomes" id="UP000261174">
    <property type="component" value="Unassembled WGS sequence"/>
</dbReference>
<dbReference type="PANTHER" id="PTHR42767:SF1">
    <property type="entry name" value="ENDO-BETA-1,6-GALACTANASE-LIKE DOMAIN-CONTAINING PROTEIN"/>
    <property type="match status" value="1"/>
</dbReference>
<reference evidence="3 4" key="1">
    <citation type="submission" date="2018-08" db="EMBL/GenBank/DDBJ databases">
        <title>Chitinophaga sp. K20C18050901, a novel bacterium isolated from forest soil.</title>
        <authorList>
            <person name="Wang C."/>
        </authorList>
    </citation>
    <scope>NUCLEOTIDE SEQUENCE [LARGE SCALE GENOMIC DNA]</scope>
    <source>
        <strain evidence="3 4">K20C18050901</strain>
    </source>
</reference>
<dbReference type="GO" id="GO:0004553">
    <property type="term" value="F:hydrolase activity, hydrolyzing O-glycosyl compounds"/>
    <property type="evidence" value="ECO:0007669"/>
    <property type="project" value="InterPro"/>
</dbReference>
<evidence type="ECO:0000313" key="4">
    <source>
        <dbReference type="Proteomes" id="UP000261174"/>
    </source>
</evidence>
<keyword evidence="3" id="KW-0378">Hydrolase</keyword>
<dbReference type="Pfam" id="PF14587">
    <property type="entry name" value="Glyco_hydr_30_2"/>
    <property type="match status" value="1"/>
</dbReference>
<evidence type="ECO:0000259" key="2">
    <source>
        <dbReference type="Pfam" id="PF14587"/>
    </source>
</evidence>
<dbReference type="InterPro" id="IPR017853">
    <property type="entry name" value="GH"/>
</dbReference>
<comment type="caution">
    <text evidence="3">The sequence shown here is derived from an EMBL/GenBank/DDBJ whole genome shotgun (WGS) entry which is preliminary data.</text>
</comment>
<sequence length="505" mass="56989">MKRSRFTIMLLMTAAFAHGQHRITIDVNKKAQVIDNIGSSGAWFSEGIGKYWSPEIREQMARWLFSKGFKKDGSPEGIGLSSWRFNIGGGTAEQGDSSGIRDFRKRVECFLKPDGTYDWSKQSGYLWFTKKARAYGVETLIAFSNTPPVWMNQNGLGYKTAKDHRSNLKVDQYNAYADFLTRVWQHFDKEGLHFDYISPVNEPQWDWSNPYGEASQEGTAWTNEEVVRVAGALDTALARAKANTKILLSEAGHLEYLYAQEGTASHQIQALKKGGVYGLSHVPAIIGGHSYFTDNGDSSRRAIREHVRDTAAKYGLQYWQTEYSMLADGYKEGHEGPRTAMDCALFLAKVIHNDFVYGNASAWQFWNSWEPGRADVDTRYYLVALHPKDNSYKDGTVTAVKNLWALGQYSRFVRPGMHRVMAESGDPALLVSAFVSKNQVVLVCVNEGEEAKIISVDVKGRRYKKLRYYETSKDEDMGAHLVKAGNPENEQIELKKRSVVTVVME</sequence>
<accession>A0A3E1P0H9</accession>
<name>A0A3E1P0H9_9BACT</name>
<evidence type="ECO:0000256" key="1">
    <source>
        <dbReference type="SAM" id="SignalP"/>
    </source>
</evidence>
<proteinExistence type="predicted"/>
<evidence type="ECO:0000313" key="3">
    <source>
        <dbReference type="EMBL" id="RFM33706.1"/>
    </source>
</evidence>
<dbReference type="AlphaFoldDB" id="A0A3E1P0H9"/>
<dbReference type="EMBL" id="QTJV01000006">
    <property type="protein sequence ID" value="RFM33706.1"/>
    <property type="molecule type" value="Genomic_DNA"/>
</dbReference>
<dbReference type="RefSeq" id="WP_116854628.1">
    <property type="nucleotide sequence ID" value="NZ_QTJV01000006.1"/>
</dbReference>
<feature type="chain" id="PRO_5017554568" evidence="1">
    <location>
        <begin position="18"/>
        <end position="505"/>
    </location>
</feature>
<dbReference type="InterPro" id="IPR039743">
    <property type="entry name" value="6GAL/EXGAL"/>
</dbReference>